<keyword evidence="1" id="KW-0175">Coiled coil</keyword>
<evidence type="ECO:0000313" key="3">
    <source>
        <dbReference type="EMBL" id="KAA6302915.1"/>
    </source>
</evidence>
<dbReference type="SUPFAM" id="SSF111369">
    <property type="entry name" value="HlyD-like secretion proteins"/>
    <property type="match status" value="1"/>
</dbReference>
<organism evidence="3 4">
    <name type="scientific">Candidatus Ordinivivax streblomastigis</name>
    <dbReference type="NCBI Taxonomy" id="2540710"/>
    <lineage>
        <taxon>Bacteria</taxon>
        <taxon>Pseudomonadati</taxon>
        <taxon>Bacteroidota</taxon>
        <taxon>Bacteroidia</taxon>
        <taxon>Bacteroidales</taxon>
        <taxon>Candidatus Ordinivivax</taxon>
    </lineage>
</organism>
<gene>
    <name evidence="3" type="ORF">EZS26_000810</name>
</gene>
<dbReference type="Gene3D" id="1.10.287.1490">
    <property type="match status" value="1"/>
</dbReference>
<comment type="caution">
    <text evidence="3">The sequence shown here is derived from an EMBL/GenBank/DDBJ whole genome shotgun (WGS) entry which is preliminary data.</text>
</comment>
<reference evidence="3 4" key="1">
    <citation type="submission" date="2019-03" db="EMBL/GenBank/DDBJ databases">
        <title>Single cell metagenomics reveals metabolic interactions within the superorganism composed of flagellate Streblomastix strix and complex community of Bacteroidetes bacteria on its surface.</title>
        <authorList>
            <person name="Treitli S.C."/>
            <person name="Kolisko M."/>
            <person name="Husnik F."/>
            <person name="Keeling P."/>
            <person name="Hampl V."/>
        </authorList>
    </citation>
    <scope>NUCLEOTIDE SEQUENCE [LARGE SCALE GENOMIC DNA]</scope>
    <source>
        <strain evidence="3">St1</strain>
    </source>
</reference>
<dbReference type="GO" id="GO:0015562">
    <property type="term" value="F:efflux transmembrane transporter activity"/>
    <property type="evidence" value="ECO:0007669"/>
    <property type="project" value="TreeGrafter"/>
</dbReference>
<sequence length="297" mass="32661">MTLCILLFVVTSCGNKKGKSDASGTFEASEVVVSAQAAGQIRQFDIAEGQTLEVNQSAGYIDTLQLHLKKEQLQASMKAVNSRTYNVAVQIASLKQQIAKQQTELSRFQKLQQANATTQKQVDDIQSSIDVLQKQLAAQTDALQNGNSSLTSEIAALQIQVEQVEDLIAKSLITAPVSGTVLSKYAEKGELAAQGKPLFKMANLDGLYLRAYIVAEQLTQLKLNQEVSVFADFGRKELNEYKGEITWISDKAEFTPRTILTKNERANQVYAVKIAVKNDGYLKIGMYGEVRFGSNLR</sequence>
<dbReference type="InterPro" id="IPR058625">
    <property type="entry name" value="MdtA-like_BSH"/>
</dbReference>
<evidence type="ECO:0000313" key="4">
    <source>
        <dbReference type="Proteomes" id="UP000324575"/>
    </source>
</evidence>
<evidence type="ECO:0000259" key="2">
    <source>
        <dbReference type="Pfam" id="PF25917"/>
    </source>
</evidence>
<dbReference type="AlphaFoldDB" id="A0A5M8P360"/>
<dbReference type="PANTHER" id="PTHR30469:SF33">
    <property type="entry name" value="SLR1207 PROTEIN"/>
    <property type="match status" value="1"/>
</dbReference>
<dbReference type="GO" id="GO:1990281">
    <property type="term" value="C:efflux pump complex"/>
    <property type="evidence" value="ECO:0007669"/>
    <property type="project" value="TreeGrafter"/>
</dbReference>
<feature type="domain" description="Multidrug resistance protein MdtA-like barrel-sandwich hybrid" evidence="2">
    <location>
        <begin position="31"/>
        <end position="198"/>
    </location>
</feature>
<dbReference type="PANTHER" id="PTHR30469">
    <property type="entry name" value="MULTIDRUG RESISTANCE PROTEIN MDTA"/>
    <property type="match status" value="1"/>
</dbReference>
<proteinExistence type="predicted"/>
<dbReference type="EMBL" id="SNRX01000004">
    <property type="protein sequence ID" value="KAA6302915.1"/>
    <property type="molecule type" value="Genomic_DNA"/>
</dbReference>
<accession>A0A5M8P360</accession>
<feature type="coiled-coil region" evidence="1">
    <location>
        <begin position="91"/>
        <end position="167"/>
    </location>
</feature>
<dbReference type="Proteomes" id="UP000324575">
    <property type="component" value="Unassembled WGS sequence"/>
</dbReference>
<evidence type="ECO:0000256" key="1">
    <source>
        <dbReference type="SAM" id="Coils"/>
    </source>
</evidence>
<dbReference type="Gene3D" id="2.40.30.170">
    <property type="match status" value="1"/>
</dbReference>
<name>A0A5M8P360_9BACT</name>
<protein>
    <recommendedName>
        <fullName evidence="2">Multidrug resistance protein MdtA-like barrel-sandwich hybrid domain-containing protein</fullName>
    </recommendedName>
</protein>
<dbReference type="Pfam" id="PF25917">
    <property type="entry name" value="BSH_RND"/>
    <property type="match status" value="1"/>
</dbReference>